<proteinExistence type="predicted"/>
<dbReference type="InterPro" id="IPR001258">
    <property type="entry name" value="NHL_repeat"/>
</dbReference>
<dbReference type="PANTHER" id="PTHR47197">
    <property type="entry name" value="PROTEIN NIRF"/>
    <property type="match status" value="1"/>
</dbReference>
<dbReference type="InterPro" id="IPR015943">
    <property type="entry name" value="WD40/YVTN_repeat-like_dom_sf"/>
</dbReference>
<dbReference type="PROSITE" id="PS51125">
    <property type="entry name" value="NHL"/>
    <property type="match status" value="1"/>
</dbReference>
<organism evidence="2">
    <name type="scientific">mine drainage metagenome</name>
    <dbReference type="NCBI Taxonomy" id="410659"/>
    <lineage>
        <taxon>unclassified sequences</taxon>
        <taxon>metagenomes</taxon>
        <taxon>ecological metagenomes</taxon>
    </lineage>
</organism>
<name>T1AN55_9ZZZZ</name>
<dbReference type="EMBL" id="AUZY01009386">
    <property type="protein sequence ID" value="EQD42114.1"/>
    <property type="molecule type" value="Genomic_DNA"/>
</dbReference>
<dbReference type="PANTHER" id="PTHR47197:SF3">
    <property type="entry name" value="DIHYDRO-HEME D1 DEHYDROGENASE"/>
    <property type="match status" value="1"/>
</dbReference>
<reference evidence="2" key="1">
    <citation type="submission" date="2013-08" db="EMBL/GenBank/DDBJ databases">
        <authorList>
            <person name="Mendez C."/>
            <person name="Richter M."/>
            <person name="Ferrer M."/>
            <person name="Sanchez J."/>
        </authorList>
    </citation>
    <scope>NUCLEOTIDE SEQUENCE</scope>
</reference>
<gene>
    <name evidence="2" type="ORF">B1B_14202</name>
</gene>
<dbReference type="Gene3D" id="2.130.10.10">
    <property type="entry name" value="YVTN repeat-like/Quinoprotein amine dehydrogenase"/>
    <property type="match status" value="2"/>
</dbReference>
<dbReference type="InterPro" id="IPR011045">
    <property type="entry name" value="N2O_reductase_N"/>
</dbReference>
<evidence type="ECO:0000256" key="1">
    <source>
        <dbReference type="ARBA" id="ARBA00022737"/>
    </source>
</evidence>
<keyword evidence="1" id="KW-0677">Repeat</keyword>
<dbReference type="SUPFAM" id="SSF50974">
    <property type="entry name" value="Nitrous oxide reductase, N-terminal domain"/>
    <property type="match status" value="1"/>
</dbReference>
<dbReference type="AlphaFoldDB" id="T1AN55"/>
<protein>
    <submittedName>
        <fullName evidence="2">Surface antigen-like protein</fullName>
    </submittedName>
</protein>
<sequence>MPTTGAILVIGDNGGAVLNPRNGSVTLISSEVIRGGPAGLPLGAYDPEDDLVYVDYGGDINIVSPTTWSRVTQLPVSAESVAYDPVNQLVYFAGSSSPASSGLYSVNSTTFQVQRVSSVGANPQGVCVDPATGQVYVANEGSGNLSVFDPASGQPEASIDAGSDAYACTVDDASHSIYVSDYNYNGGYNGYADGSVTVINLTSRSEEGAIVVGDGPELPAMDSPASRLFVPNYGTSNVSVISTSSQSVVSTIEIASPMEVAFDPEDSSFY</sequence>
<reference evidence="2" key="2">
    <citation type="journal article" date="2014" name="ISME J.">
        <title>Microbial stratification in low pH oxic and suboxic macroscopic growths along an acid mine drainage.</title>
        <authorList>
            <person name="Mendez-Garcia C."/>
            <person name="Mesa V."/>
            <person name="Sprenger R.R."/>
            <person name="Richter M."/>
            <person name="Diez M.S."/>
            <person name="Solano J."/>
            <person name="Bargiela R."/>
            <person name="Golyshina O.V."/>
            <person name="Manteca A."/>
            <person name="Ramos J.L."/>
            <person name="Gallego J.R."/>
            <person name="Llorente I."/>
            <person name="Martins Dos Santos V.A."/>
            <person name="Jensen O.N."/>
            <person name="Pelaez A.I."/>
            <person name="Sanchez J."/>
            <person name="Ferrer M."/>
        </authorList>
    </citation>
    <scope>NUCLEOTIDE SEQUENCE</scope>
</reference>
<dbReference type="InterPro" id="IPR051200">
    <property type="entry name" value="Host-pathogen_enzymatic-act"/>
</dbReference>
<accession>T1AN55</accession>
<feature type="non-terminal residue" evidence="2">
    <location>
        <position position="270"/>
    </location>
</feature>
<evidence type="ECO:0000313" key="2">
    <source>
        <dbReference type="EMBL" id="EQD42114.1"/>
    </source>
</evidence>
<comment type="caution">
    <text evidence="2">The sequence shown here is derived from an EMBL/GenBank/DDBJ whole genome shotgun (WGS) entry which is preliminary data.</text>
</comment>
<dbReference type="Pfam" id="PF01436">
    <property type="entry name" value="NHL"/>
    <property type="match status" value="1"/>
</dbReference>